<evidence type="ECO:0000313" key="2">
    <source>
        <dbReference type="Proteomes" id="UP000805649"/>
    </source>
</evidence>
<dbReference type="Proteomes" id="UP000805649">
    <property type="component" value="Unassembled WGS sequence"/>
</dbReference>
<proteinExistence type="predicted"/>
<organism evidence="1 2">
    <name type="scientific">Colletotrichum truncatum</name>
    <name type="common">Anthracnose fungus</name>
    <name type="synonym">Colletotrichum capsici</name>
    <dbReference type="NCBI Taxonomy" id="5467"/>
    <lineage>
        <taxon>Eukaryota</taxon>
        <taxon>Fungi</taxon>
        <taxon>Dikarya</taxon>
        <taxon>Ascomycota</taxon>
        <taxon>Pezizomycotina</taxon>
        <taxon>Sordariomycetes</taxon>
        <taxon>Hypocreomycetidae</taxon>
        <taxon>Glomerellales</taxon>
        <taxon>Glomerellaceae</taxon>
        <taxon>Colletotrichum</taxon>
        <taxon>Colletotrichum truncatum species complex</taxon>
    </lineage>
</organism>
<sequence>MASESEQGPRTPLGSPSKRRRILVDPHATPTPAPHTVAPSDSASQAPSLTSSTSATSLRSSGRSSPTKQFGRLELHNPLKIHFDDFDGVGTDLGSGVNVLPPGLQEVRRQLAAFSINQNIIPRRDQAAVASLLQGSPYPITDAAYYDDEEPFRVGPIVSLSDISTIVKASRRCRADRAAEIVWNVEVHQEMLRRALRKNLCDIESGTTNFTICTSASIHNHVAKRSSTKMIDFCLYIDTDVLNHDEPGVAPAVERLRARSPTESVNHTGFATLRKHPVALSIESKKSDGSQDEAILQIGTWQAAQFLFLSKMQAAKGRELQGLEFLPGLIVQGADWHFVAATRRGDETIVWTKQPIGSTTSPLGTYQVIRSIQYLAWWCQEVYWTWFAQNMLDLVYVEEALPSAVTG</sequence>
<accession>A0ACC3YBI6</accession>
<keyword evidence="2" id="KW-1185">Reference proteome</keyword>
<gene>
    <name evidence="1" type="ORF">CTRU02_215822</name>
</gene>
<comment type="caution">
    <text evidence="1">The sequence shown here is derived from an EMBL/GenBank/DDBJ whole genome shotgun (WGS) entry which is preliminary data.</text>
</comment>
<reference evidence="1 2" key="1">
    <citation type="journal article" date="2020" name="Phytopathology">
        <title>Genome Sequence Resources of Colletotrichum truncatum, C. plurivorum, C. musicola, and C. sojae: Four Species Pathogenic to Soybean (Glycine max).</title>
        <authorList>
            <person name="Rogerio F."/>
            <person name="Boufleur T.R."/>
            <person name="Ciampi-Guillardi M."/>
            <person name="Sukno S.A."/>
            <person name="Thon M.R."/>
            <person name="Massola Junior N.S."/>
            <person name="Baroncelli R."/>
        </authorList>
    </citation>
    <scope>NUCLEOTIDE SEQUENCE [LARGE SCALE GENOMIC DNA]</scope>
    <source>
        <strain evidence="1 2">CMES1059</strain>
    </source>
</reference>
<evidence type="ECO:0000313" key="1">
    <source>
        <dbReference type="EMBL" id="KAL0929224.1"/>
    </source>
</evidence>
<name>A0ACC3YBI6_COLTU</name>
<protein>
    <submittedName>
        <fullName evidence="1">Uncharacterized protein</fullName>
    </submittedName>
</protein>
<dbReference type="EMBL" id="VUJX02000021">
    <property type="protein sequence ID" value="KAL0929224.1"/>
    <property type="molecule type" value="Genomic_DNA"/>
</dbReference>